<protein>
    <submittedName>
        <fullName evidence="3">NAD(P)-binding protein</fullName>
    </submittedName>
</protein>
<keyword evidence="4" id="KW-1185">Reference proteome</keyword>
<dbReference type="Pfam" id="PF00106">
    <property type="entry name" value="adh_short"/>
    <property type="match status" value="1"/>
</dbReference>
<dbReference type="SUPFAM" id="SSF51735">
    <property type="entry name" value="NAD(P)-binding Rossmann-fold domains"/>
    <property type="match status" value="1"/>
</dbReference>
<comment type="similarity">
    <text evidence="1">Belongs to the short-chain dehydrogenases/reductases (SDR) family.</text>
</comment>
<accession>A0A9P4NW81</accession>
<comment type="caution">
    <text evidence="3">The sequence shown here is derived from an EMBL/GenBank/DDBJ whole genome shotgun (WGS) entry which is preliminary data.</text>
</comment>
<dbReference type="PANTHER" id="PTHR43115:SF4">
    <property type="entry name" value="DEHYDROGENASE_REDUCTASE SDR FAMILY MEMBER 11"/>
    <property type="match status" value="1"/>
</dbReference>
<dbReference type="EMBL" id="MU007026">
    <property type="protein sequence ID" value="KAF2432453.1"/>
    <property type="molecule type" value="Genomic_DNA"/>
</dbReference>
<gene>
    <name evidence="3" type="ORF">EJ08DRAFT_732536</name>
</gene>
<name>A0A9P4NW81_9PEZI</name>
<keyword evidence="2" id="KW-0560">Oxidoreductase</keyword>
<evidence type="ECO:0000256" key="1">
    <source>
        <dbReference type="ARBA" id="ARBA00006484"/>
    </source>
</evidence>
<dbReference type="Gene3D" id="3.40.50.720">
    <property type="entry name" value="NAD(P)-binding Rossmann-like Domain"/>
    <property type="match status" value="1"/>
</dbReference>
<dbReference type="AlphaFoldDB" id="A0A9P4NW81"/>
<evidence type="ECO:0000313" key="4">
    <source>
        <dbReference type="Proteomes" id="UP000800235"/>
    </source>
</evidence>
<reference evidence="3" key="1">
    <citation type="journal article" date="2020" name="Stud. Mycol.">
        <title>101 Dothideomycetes genomes: a test case for predicting lifestyles and emergence of pathogens.</title>
        <authorList>
            <person name="Haridas S."/>
            <person name="Albert R."/>
            <person name="Binder M."/>
            <person name="Bloem J."/>
            <person name="Labutti K."/>
            <person name="Salamov A."/>
            <person name="Andreopoulos B."/>
            <person name="Baker S."/>
            <person name="Barry K."/>
            <person name="Bills G."/>
            <person name="Bluhm B."/>
            <person name="Cannon C."/>
            <person name="Castanera R."/>
            <person name="Culley D."/>
            <person name="Daum C."/>
            <person name="Ezra D."/>
            <person name="Gonzalez J."/>
            <person name="Henrissat B."/>
            <person name="Kuo A."/>
            <person name="Liang C."/>
            <person name="Lipzen A."/>
            <person name="Lutzoni F."/>
            <person name="Magnuson J."/>
            <person name="Mondo S."/>
            <person name="Nolan M."/>
            <person name="Ohm R."/>
            <person name="Pangilinan J."/>
            <person name="Park H.-J."/>
            <person name="Ramirez L."/>
            <person name="Alfaro M."/>
            <person name="Sun H."/>
            <person name="Tritt A."/>
            <person name="Yoshinaga Y."/>
            <person name="Zwiers L.-H."/>
            <person name="Turgeon B."/>
            <person name="Goodwin S."/>
            <person name="Spatafora J."/>
            <person name="Crous P."/>
            <person name="Grigoriev I."/>
        </authorList>
    </citation>
    <scope>NUCLEOTIDE SEQUENCE</scope>
    <source>
        <strain evidence="3">CBS 130266</strain>
    </source>
</reference>
<organism evidence="3 4">
    <name type="scientific">Tothia fuscella</name>
    <dbReference type="NCBI Taxonomy" id="1048955"/>
    <lineage>
        <taxon>Eukaryota</taxon>
        <taxon>Fungi</taxon>
        <taxon>Dikarya</taxon>
        <taxon>Ascomycota</taxon>
        <taxon>Pezizomycotina</taxon>
        <taxon>Dothideomycetes</taxon>
        <taxon>Pleosporomycetidae</taxon>
        <taxon>Venturiales</taxon>
        <taxon>Cylindrosympodiaceae</taxon>
        <taxon>Tothia</taxon>
    </lineage>
</organism>
<evidence type="ECO:0000313" key="3">
    <source>
        <dbReference type="EMBL" id="KAF2432453.1"/>
    </source>
</evidence>
<dbReference type="PANTHER" id="PTHR43115">
    <property type="entry name" value="DEHYDROGENASE/REDUCTASE SDR FAMILY MEMBER 11"/>
    <property type="match status" value="1"/>
</dbReference>
<evidence type="ECO:0000256" key="2">
    <source>
        <dbReference type="ARBA" id="ARBA00023002"/>
    </source>
</evidence>
<dbReference type="InterPro" id="IPR036291">
    <property type="entry name" value="NAD(P)-bd_dom_sf"/>
</dbReference>
<dbReference type="InterPro" id="IPR002347">
    <property type="entry name" value="SDR_fam"/>
</dbReference>
<dbReference type="PRINTS" id="PR00081">
    <property type="entry name" value="GDHRDH"/>
</dbReference>
<dbReference type="OrthoDB" id="1933717at2759"/>
<dbReference type="Proteomes" id="UP000800235">
    <property type="component" value="Unassembled WGS sequence"/>
</dbReference>
<proteinExistence type="inferred from homology"/>
<dbReference type="GO" id="GO:0016491">
    <property type="term" value="F:oxidoreductase activity"/>
    <property type="evidence" value="ECO:0007669"/>
    <property type="project" value="UniProtKB-KW"/>
</dbReference>
<dbReference type="CDD" id="cd05233">
    <property type="entry name" value="SDR_c"/>
    <property type="match status" value="1"/>
</dbReference>
<sequence>MSSPSPSAAHFALPLHTTAEGPTNPSQVNLPHPFVVLIAGGSKGIGLGIIHAYAKAGASGIIIASRSQSSVESAAKTVLKINPRIKILCQPCDITIEGDVKDLADAVGRVFGRLDVLVIGAGSGTKLTHIREGGLKDWPCGVIEGAPTEMERLWRVNVHGPYLLQHYFLPLLEGTKDGAQAIIQISSAAAHYTNAEVMPTSYSLTKFAATRLVELVHEGHKGSGVVAFALQPGGVATGSEKLVVPDGKRWEKLLVDDVGLAGGFCVWLTKEKREWLSGRYLDAKWDVDELVRRKDEIVGKDLLKLRMAC</sequence>